<keyword evidence="5" id="KW-0677">Repeat</keyword>
<comment type="caution">
    <text evidence="18">The sequence shown here is derived from an EMBL/GenBank/DDBJ whole genome shotgun (WGS) entry which is preliminary data.</text>
</comment>
<feature type="disulfide bond" evidence="14">
    <location>
        <begin position="446"/>
        <end position="455"/>
    </location>
</feature>
<feature type="repeat" description="LDL-receptor class B" evidence="15">
    <location>
        <begin position="154"/>
        <end position="194"/>
    </location>
</feature>
<proteinExistence type="inferred from homology"/>
<feature type="domain" description="EGF-like" evidence="17">
    <location>
        <begin position="349"/>
        <end position="385"/>
    </location>
</feature>
<dbReference type="InterPro" id="IPR000033">
    <property type="entry name" value="LDLR_classB_rpt"/>
</dbReference>
<dbReference type="GO" id="GO:0048477">
    <property type="term" value="P:oogenesis"/>
    <property type="evidence" value="ECO:0007669"/>
    <property type="project" value="UniProtKB-KW"/>
</dbReference>
<evidence type="ECO:0000256" key="4">
    <source>
        <dbReference type="ARBA" id="ARBA00022729"/>
    </source>
</evidence>
<dbReference type="Gene3D" id="2.120.10.30">
    <property type="entry name" value="TolB, C-terminal domain"/>
    <property type="match status" value="1"/>
</dbReference>
<keyword evidence="7" id="KW-0744">Spermatogenesis</keyword>
<evidence type="ECO:0000313" key="18">
    <source>
        <dbReference type="EMBL" id="KAJ8706695.1"/>
    </source>
</evidence>
<evidence type="ECO:0000256" key="12">
    <source>
        <dbReference type="ARBA" id="ARBA00038070"/>
    </source>
</evidence>
<keyword evidence="11" id="KW-0325">Glycoprotein</keyword>
<evidence type="ECO:0000259" key="17">
    <source>
        <dbReference type="PROSITE" id="PS50026"/>
    </source>
</evidence>
<feature type="domain" description="EGF-like" evidence="17">
    <location>
        <begin position="420"/>
        <end position="456"/>
    </location>
</feature>
<keyword evidence="10 14" id="KW-1015">Disulfide bond</keyword>
<dbReference type="InterPro" id="IPR011042">
    <property type="entry name" value="6-blade_b-propeller_TolB-like"/>
</dbReference>
<evidence type="ECO:0000256" key="11">
    <source>
        <dbReference type="ARBA" id="ARBA00023180"/>
    </source>
</evidence>
<keyword evidence="19" id="KW-1185">Reference proteome</keyword>
<evidence type="ECO:0000256" key="1">
    <source>
        <dbReference type="ARBA" id="ARBA00004251"/>
    </source>
</evidence>
<dbReference type="Gene3D" id="2.10.25.10">
    <property type="entry name" value="Laminin"/>
    <property type="match status" value="5"/>
</dbReference>
<keyword evidence="8" id="KW-0896">Oogenesis</keyword>
<keyword evidence="3 14" id="KW-0245">EGF-like domain</keyword>
<comment type="similarity">
    <text evidence="12">Belongs to the cueball family.</text>
</comment>
<evidence type="ECO:0000256" key="3">
    <source>
        <dbReference type="ARBA" id="ARBA00022536"/>
    </source>
</evidence>
<dbReference type="GO" id="GO:0005886">
    <property type="term" value="C:plasma membrane"/>
    <property type="evidence" value="ECO:0007669"/>
    <property type="project" value="UniProtKB-SubCell"/>
</dbReference>
<dbReference type="GO" id="GO:0042813">
    <property type="term" value="F:Wnt receptor activity"/>
    <property type="evidence" value="ECO:0007669"/>
    <property type="project" value="TreeGrafter"/>
</dbReference>
<dbReference type="PANTHER" id="PTHR46513:SF42">
    <property type="entry name" value="PROTEIN CUEBALL"/>
    <property type="match status" value="1"/>
</dbReference>
<dbReference type="PROSITE" id="PS51120">
    <property type="entry name" value="LDLRB"/>
    <property type="match status" value="1"/>
</dbReference>
<dbReference type="SUPFAM" id="SSF57196">
    <property type="entry name" value="EGF/Laminin"/>
    <property type="match status" value="3"/>
</dbReference>
<evidence type="ECO:0000256" key="2">
    <source>
        <dbReference type="ARBA" id="ARBA00022475"/>
    </source>
</evidence>
<feature type="disulfide bond" evidence="14">
    <location>
        <begin position="353"/>
        <end position="363"/>
    </location>
</feature>
<dbReference type="InterPro" id="IPR050778">
    <property type="entry name" value="Cueball_EGF_LRP_Nidogen"/>
</dbReference>
<keyword evidence="6" id="KW-0221">Differentiation</keyword>
<evidence type="ECO:0000256" key="15">
    <source>
        <dbReference type="PROSITE-ProRule" id="PRU00461"/>
    </source>
</evidence>
<dbReference type="PROSITE" id="PS50026">
    <property type="entry name" value="EGF_3"/>
    <property type="match status" value="2"/>
</dbReference>
<evidence type="ECO:0000256" key="16">
    <source>
        <dbReference type="SAM" id="SignalP"/>
    </source>
</evidence>
<feature type="disulfide bond" evidence="14">
    <location>
        <begin position="424"/>
        <end position="434"/>
    </location>
</feature>
<keyword evidence="9" id="KW-0472">Membrane</keyword>
<feature type="signal peptide" evidence="16">
    <location>
        <begin position="1"/>
        <end position="19"/>
    </location>
</feature>
<sequence length="508" mass="56806">MHSTRVVAVLTLVVGLAHCFSWDIVVGGQKQLHFYYNGTLTHTEEIASATEITSVTYDPVHYRVLFTDVNYPNMTIFSFDLSTAKIQVLLTTETDSFYVRVVYDPVTQLLVWKARFNIYTFLLNPASSDKAVDGNLLVTMDNHCRDIAVDSCGGYIYWITDYKIERARLDGSEREVIVDSTVYFRFSLAIDQQTQRLYWIDYVTRNGPLSIESANLNGKNRTTLYIVRKTSYASSLAVSKDFIYWQIETEVGTWQLPKNSSEHDARKLYSISSLRDKFYQLVATNYTIQEQIQGIQSCEALQGLMPNNSKPENTVSICQNYCLDGDCSVSTGGQPTCSCTAGHSGQRCEVNACHKHCLHNGVCSLNEEKEPVCQCTADYYGQRCEISICKGYCLQGNCSLGTDAQPKCSCETCYTGKRCEVNACHQYCLHNGVCTLNDVTEPVCQCTAGYYGQRCETSTCKEYCLQGNCSLSAEGQPKCSCETGYSGARCEVNACHEHCLNNGICLNK</sequence>
<protein>
    <recommendedName>
        <fullName evidence="13">Protein cueball</fullName>
    </recommendedName>
</protein>
<keyword evidence="2" id="KW-1003">Cell membrane</keyword>
<dbReference type="PANTHER" id="PTHR46513">
    <property type="entry name" value="VITELLOGENIN RECEPTOR-LIKE PROTEIN-RELATED-RELATED"/>
    <property type="match status" value="1"/>
</dbReference>
<evidence type="ECO:0000313" key="19">
    <source>
        <dbReference type="Proteomes" id="UP001231518"/>
    </source>
</evidence>
<name>A0AAD7Y8W2_MYTSE</name>
<feature type="chain" id="PRO_5042127204" description="Protein cueball" evidence="16">
    <location>
        <begin position="20"/>
        <end position="508"/>
    </location>
</feature>
<dbReference type="EMBL" id="JARGEI010000028">
    <property type="protein sequence ID" value="KAJ8706695.1"/>
    <property type="molecule type" value="Genomic_DNA"/>
</dbReference>
<comment type="caution">
    <text evidence="14">Lacks conserved residue(s) required for the propagation of feature annotation.</text>
</comment>
<dbReference type="GO" id="GO:0017147">
    <property type="term" value="F:Wnt-protein binding"/>
    <property type="evidence" value="ECO:0007669"/>
    <property type="project" value="TreeGrafter"/>
</dbReference>
<accession>A0AAD7Y8W2</accession>
<evidence type="ECO:0000256" key="5">
    <source>
        <dbReference type="ARBA" id="ARBA00022737"/>
    </source>
</evidence>
<dbReference type="GO" id="GO:0060070">
    <property type="term" value="P:canonical Wnt signaling pathway"/>
    <property type="evidence" value="ECO:0007669"/>
    <property type="project" value="TreeGrafter"/>
</dbReference>
<dbReference type="SMART" id="SM00135">
    <property type="entry name" value="LY"/>
    <property type="match status" value="2"/>
</dbReference>
<dbReference type="GO" id="GO:0007283">
    <property type="term" value="P:spermatogenesis"/>
    <property type="evidence" value="ECO:0007669"/>
    <property type="project" value="UniProtKB-KW"/>
</dbReference>
<reference evidence="18" key="1">
    <citation type="submission" date="2023-03" db="EMBL/GenBank/DDBJ databases">
        <title>Chromosome-level genomes of two armyworms, Mythimna separata and Mythimna loreyi, provide insights into the biosynthesis and reception of sex pheromones.</title>
        <authorList>
            <person name="Zhao H."/>
        </authorList>
    </citation>
    <scope>NUCLEOTIDE SEQUENCE</scope>
    <source>
        <strain evidence="18">BeijingLab</strain>
        <tissue evidence="18">Pupa</tissue>
    </source>
</reference>
<comment type="subcellular location">
    <subcellularLocation>
        <location evidence="1">Cell membrane</location>
        <topology evidence="1">Single-pass type I membrane protein</topology>
    </subcellularLocation>
</comment>
<dbReference type="PROSITE" id="PS00022">
    <property type="entry name" value="EGF_1"/>
    <property type="match status" value="3"/>
</dbReference>
<evidence type="ECO:0000256" key="8">
    <source>
        <dbReference type="ARBA" id="ARBA00022943"/>
    </source>
</evidence>
<gene>
    <name evidence="18" type="ORF">PYW07_012773</name>
</gene>
<keyword evidence="4 16" id="KW-0732">Signal</keyword>
<feature type="disulfide bond" evidence="14">
    <location>
        <begin position="375"/>
        <end position="384"/>
    </location>
</feature>
<evidence type="ECO:0000256" key="7">
    <source>
        <dbReference type="ARBA" id="ARBA00022871"/>
    </source>
</evidence>
<dbReference type="SUPFAM" id="SSF63825">
    <property type="entry name" value="YWTD domain"/>
    <property type="match status" value="1"/>
</dbReference>
<dbReference type="Proteomes" id="UP001231518">
    <property type="component" value="Chromosome 30"/>
</dbReference>
<dbReference type="AlphaFoldDB" id="A0AAD7Y8W2"/>
<evidence type="ECO:0000256" key="9">
    <source>
        <dbReference type="ARBA" id="ARBA00023136"/>
    </source>
</evidence>
<dbReference type="InterPro" id="IPR000742">
    <property type="entry name" value="EGF"/>
</dbReference>
<dbReference type="SMART" id="SM00181">
    <property type="entry name" value="EGF"/>
    <property type="match status" value="5"/>
</dbReference>
<evidence type="ECO:0000256" key="14">
    <source>
        <dbReference type="PROSITE-ProRule" id="PRU00076"/>
    </source>
</evidence>
<evidence type="ECO:0000256" key="6">
    <source>
        <dbReference type="ARBA" id="ARBA00022782"/>
    </source>
</evidence>
<organism evidence="18 19">
    <name type="scientific">Mythimna separata</name>
    <name type="common">Oriental armyworm</name>
    <name type="synonym">Pseudaletia separata</name>
    <dbReference type="NCBI Taxonomy" id="271217"/>
    <lineage>
        <taxon>Eukaryota</taxon>
        <taxon>Metazoa</taxon>
        <taxon>Ecdysozoa</taxon>
        <taxon>Arthropoda</taxon>
        <taxon>Hexapoda</taxon>
        <taxon>Insecta</taxon>
        <taxon>Pterygota</taxon>
        <taxon>Neoptera</taxon>
        <taxon>Endopterygota</taxon>
        <taxon>Lepidoptera</taxon>
        <taxon>Glossata</taxon>
        <taxon>Ditrysia</taxon>
        <taxon>Noctuoidea</taxon>
        <taxon>Noctuidae</taxon>
        <taxon>Noctuinae</taxon>
        <taxon>Hadenini</taxon>
        <taxon>Mythimna</taxon>
    </lineage>
</organism>
<dbReference type="PROSITE" id="PS01186">
    <property type="entry name" value="EGF_2"/>
    <property type="match status" value="2"/>
</dbReference>
<evidence type="ECO:0000256" key="10">
    <source>
        <dbReference type="ARBA" id="ARBA00023157"/>
    </source>
</evidence>
<evidence type="ECO:0000256" key="13">
    <source>
        <dbReference type="ARBA" id="ARBA00040020"/>
    </source>
</evidence>